<dbReference type="InterPro" id="IPR036908">
    <property type="entry name" value="RlpA-like_sf"/>
</dbReference>
<dbReference type="EMBL" id="KY968709">
    <property type="protein sequence ID" value="AVT44077.1"/>
    <property type="molecule type" value="mRNA"/>
</dbReference>
<dbReference type="SMART" id="SM00837">
    <property type="entry name" value="DPBB_1"/>
    <property type="match status" value="1"/>
</dbReference>
<feature type="domain" description="Expansin-like CBD" evidence="6">
    <location>
        <begin position="182"/>
        <end position="264"/>
    </location>
</feature>
<sequence length="268" mass="28408">MAYILHTTSLLTYLALFSLLLNFCSCFNPKLLDVSKLQSDSAWSPAVVTWYGSANGAGSSGGACGYEDAVGKPPFSSLITAAASSLYKSGKSCGACYQVKCTENTACSGNPVTVVITDECPGCDSESVLFDLSGTSIGDMATTSQADQLRNAGRVQIQYRRVECNYPGVRLTFRVDAGSNSNYFAVVIEYEDGDGDVAAVELKQASDSDSWVPMQQSWGAVWKLNSGNALQAPFSIKITGDSGKSLVANNVIPAGWTPGNIYRSVVNF</sequence>
<dbReference type="InterPro" id="IPR007112">
    <property type="entry name" value="Expansin/allergen_DPBB_dom"/>
</dbReference>
<keyword evidence="4" id="KW-0732">Signal</keyword>
<accession>A0A2R4FZS6</accession>
<dbReference type="SUPFAM" id="SSF50685">
    <property type="entry name" value="Barwin-like endoglucanases"/>
    <property type="match status" value="1"/>
</dbReference>
<evidence type="ECO:0000256" key="4">
    <source>
        <dbReference type="SAM" id="SignalP"/>
    </source>
</evidence>
<dbReference type="PROSITE" id="PS50843">
    <property type="entry name" value="EXPANSIN_CBD"/>
    <property type="match status" value="1"/>
</dbReference>
<comment type="similarity">
    <text evidence="3">Belongs to the expansin family.</text>
</comment>
<evidence type="ECO:0000313" key="7">
    <source>
        <dbReference type="EMBL" id="AVT44077.1"/>
    </source>
</evidence>
<dbReference type="Gene3D" id="2.40.40.10">
    <property type="entry name" value="RlpA-like domain"/>
    <property type="match status" value="1"/>
</dbReference>
<dbReference type="InterPro" id="IPR009009">
    <property type="entry name" value="RlpA-like_DPBB"/>
</dbReference>
<dbReference type="InterPro" id="IPR005795">
    <property type="entry name" value="LolPI"/>
</dbReference>
<dbReference type="GO" id="GO:0009653">
    <property type="term" value="P:anatomical structure morphogenesis"/>
    <property type="evidence" value="ECO:0007669"/>
    <property type="project" value="UniProtKB-ARBA"/>
</dbReference>
<evidence type="ECO:0000256" key="1">
    <source>
        <dbReference type="ARBA" id="ARBA00004613"/>
    </source>
</evidence>
<feature type="domain" description="Expansin-like EG45" evidence="5">
    <location>
        <begin position="61"/>
        <end position="169"/>
    </location>
</feature>
<keyword evidence="2" id="KW-0964">Secreted</keyword>
<dbReference type="SUPFAM" id="SSF49590">
    <property type="entry name" value="PHL pollen allergen"/>
    <property type="match status" value="1"/>
</dbReference>
<feature type="chain" id="PRO_5015341561" evidence="4">
    <location>
        <begin position="27"/>
        <end position="268"/>
    </location>
</feature>
<evidence type="ECO:0000256" key="2">
    <source>
        <dbReference type="ARBA" id="ARBA00022525"/>
    </source>
</evidence>
<comment type="subcellular location">
    <subcellularLocation>
        <location evidence="1">Secreted</location>
    </subcellularLocation>
</comment>
<dbReference type="InterPro" id="IPR007117">
    <property type="entry name" value="Expansin_CBD"/>
</dbReference>
<dbReference type="GO" id="GO:0005576">
    <property type="term" value="C:extracellular region"/>
    <property type="evidence" value="ECO:0007669"/>
    <property type="project" value="UniProtKB-SubCell"/>
</dbReference>
<dbReference type="PANTHER" id="PTHR31692:SF57">
    <property type="entry name" value="EXPANSIN-B2"/>
    <property type="match status" value="1"/>
</dbReference>
<evidence type="ECO:0000256" key="3">
    <source>
        <dbReference type="RuleBase" id="RU003460"/>
    </source>
</evidence>
<feature type="signal peptide" evidence="4">
    <location>
        <begin position="1"/>
        <end position="26"/>
    </location>
</feature>
<evidence type="ECO:0000259" key="6">
    <source>
        <dbReference type="PROSITE" id="PS50843"/>
    </source>
</evidence>
<name>A0A2R4FZS6_9LAMI</name>
<dbReference type="InterPro" id="IPR036749">
    <property type="entry name" value="Expansin_CBD_sf"/>
</dbReference>
<dbReference type="Gene3D" id="2.60.40.760">
    <property type="entry name" value="Expansin, cellulose-binding-like domain"/>
    <property type="match status" value="1"/>
</dbReference>
<dbReference type="Pfam" id="PF01357">
    <property type="entry name" value="Expansin_C"/>
    <property type="match status" value="1"/>
</dbReference>
<dbReference type="PRINTS" id="PR00829">
    <property type="entry name" value="LOLP1ALLERGN"/>
</dbReference>
<reference evidence="7" key="1">
    <citation type="submission" date="2017-04" db="EMBL/GenBank/DDBJ databases">
        <title>Identification and Expression Analysis of Expansin Family Genes in Osmanthus fragrans.</title>
        <authorList>
            <person name="Luo Y."/>
            <person name="Zhang C."/>
            <person name="Zhao H."/>
        </authorList>
    </citation>
    <scope>NUCLEOTIDE SEQUENCE</scope>
</reference>
<evidence type="ECO:0000259" key="5">
    <source>
        <dbReference type="PROSITE" id="PS50842"/>
    </source>
</evidence>
<dbReference type="Pfam" id="PF03330">
    <property type="entry name" value="DPBB_1"/>
    <property type="match status" value="1"/>
</dbReference>
<dbReference type="InterPro" id="IPR007118">
    <property type="entry name" value="Expan_Lol_pI"/>
</dbReference>
<dbReference type="AlphaFoldDB" id="A0A2R4FZS6"/>
<proteinExistence type="evidence at transcript level"/>
<organism evidence="7">
    <name type="scientific">Osmanthus fragrans</name>
    <dbReference type="NCBI Taxonomy" id="93977"/>
    <lineage>
        <taxon>Eukaryota</taxon>
        <taxon>Viridiplantae</taxon>
        <taxon>Streptophyta</taxon>
        <taxon>Embryophyta</taxon>
        <taxon>Tracheophyta</taxon>
        <taxon>Spermatophyta</taxon>
        <taxon>Magnoliopsida</taxon>
        <taxon>eudicotyledons</taxon>
        <taxon>Gunneridae</taxon>
        <taxon>Pentapetalae</taxon>
        <taxon>asterids</taxon>
        <taxon>lamiids</taxon>
        <taxon>Lamiales</taxon>
        <taxon>Oleaceae</taxon>
        <taxon>Oleeae</taxon>
        <taxon>Osmanthus</taxon>
    </lineage>
</organism>
<dbReference type="PANTHER" id="PTHR31692">
    <property type="entry name" value="EXPANSIN-B3"/>
    <property type="match status" value="1"/>
</dbReference>
<dbReference type="PROSITE" id="PS50842">
    <property type="entry name" value="EXPANSIN_EG45"/>
    <property type="match status" value="1"/>
</dbReference>
<dbReference type="PRINTS" id="PR01225">
    <property type="entry name" value="EXPANSNFAMLY"/>
</dbReference>
<protein>
    <submittedName>
        <fullName evidence="7">EXPB2</fullName>
    </submittedName>
</protein>